<proteinExistence type="predicted"/>
<keyword evidence="4" id="KW-0418">Kinase</keyword>
<dbReference type="PROSITE" id="PS50109">
    <property type="entry name" value="HIS_KIN"/>
    <property type="match status" value="1"/>
</dbReference>
<reference evidence="4 5" key="1">
    <citation type="submission" date="2016-10" db="EMBL/GenBank/DDBJ databases">
        <authorList>
            <person name="de Groot N.N."/>
        </authorList>
    </citation>
    <scope>NUCLEOTIDE SEQUENCE [LARGE SCALE GENOMIC DNA]</scope>
    <source>
        <strain evidence="4 5">MP1X4</strain>
    </source>
</reference>
<accession>A0A1H1Y046</accession>
<dbReference type="GO" id="GO:0000155">
    <property type="term" value="F:phosphorelay sensor kinase activity"/>
    <property type="evidence" value="ECO:0007669"/>
    <property type="project" value="InterPro"/>
</dbReference>
<dbReference type="SUPFAM" id="SSF47384">
    <property type="entry name" value="Homodimeric domain of signal transducing histidine kinase"/>
    <property type="match status" value="1"/>
</dbReference>
<feature type="domain" description="Histidine kinase" evidence="3">
    <location>
        <begin position="19"/>
        <end position="236"/>
    </location>
</feature>
<comment type="catalytic activity">
    <reaction evidence="1">
        <text>ATP + protein L-histidine = ADP + protein N-phospho-L-histidine.</text>
        <dbReference type="EC" id="2.7.13.3"/>
    </reaction>
</comment>
<dbReference type="GO" id="GO:0005886">
    <property type="term" value="C:plasma membrane"/>
    <property type="evidence" value="ECO:0007669"/>
    <property type="project" value="TreeGrafter"/>
</dbReference>
<dbReference type="Gene3D" id="3.30.565.10">
    <property type="entry name" value="Histidine kinase-like ATPase, C-terminal domain"/>
    <property type="match status" value="1"/>
</dbReference>
<gene>
    <name evidence="4" type="ORF">SAMN05216490_2590</name>
</gene>
<dbReference type="InterPro" id="IPR005467">
    <property type="entry name" value="His_kinase_dom"/>
</dbReference>
<evidence type="ECO:0000313" key="5">
    <source>
        <dbReference type="Proteomes" id="UP000199679"/>
    </source>
</evidence>
<dbReference type="Gene3D" id="1.10.287.130">
    <property type="match status" value="1"/>
</dbReference>
<dbReference type="PANTHER" id="PTHR45569:SF1">
    <property type="entry name" value="SENSOR PROTEIN KDPD"/>
    <property type="match status" value="1"/>
</dbReference>
<dbReference type="InterPro" id="IPR003594">
    <property type="entry name" value="HATPase_dom"/>
</dbReference>
<dbReference type="RefSeq" id="WP_091373270.1">
    <property type="nucleotide sequence ID" value="NZ_LT629740.1"/>
</dbReference>
<organism evidence="4 5">
    <name type="scientific">Mucilaginibacter mallensis</name>
    <dbReference type="NCBI Taxonomy" id="652787"/>
    <lineage>
        <taxon>Bacteria</taxon>
        <taxon>Pseudomonadati</taxon>
        <taxon>Bacteroidota</taxon>
        <taxon>Sphingobacteriia</taxon>
        <taxon>Sphingobacteriales</taxon>
        <taxon>Sphingobacteriaceae</taxon>
        <taxon>Mucilaginibacter</taxon>
    </lineage>
</organism>
<dbReference type="InterPro" id="IPR052023">
    <property type="entry name" value="Histidine_kinase_KdpD"/>
</dbReference>
<dbReference type="STRING" id="652787.SAMN05216490_2590"/>
<sequence length="240" mass="27361">MKVKELNERDHFSNMLISILAHDLRQPFATFISFIDMIKHTNQKLSQKELLMIFDDMRDTASKSIELLDGLLQWRKSQDSGFIYRTEPLFLNKLIDEANSLYLYDQIGKTVSVVNHVPESQLIYVHKEMLQFINRNILNNATRYSMPGGVIRVSSSVHKNAITVAFKDQGKGMTAEKLKRIFYNQEYSESGDSDVKGAGIALSICRDMIQIMNGKIWAESVPGTGTTFYYSLPLTGIHNL</sequence>
<dbReference type="AlphaFoldDB" id="A0A1H1Y046"/>
<dbReference type="EMBL" id="LT629740">
    <property type="protein sequence ID" value="SDT14725.1"/>
    <property type="molecule type" value="Genomic_DNA"/>
</dbReference>
<evidence type="ECO:0000256" key="1">
    <source>
        <dbReference type="ARBA" id="ARBA00000085"/>
    </source>
</evidence>
<evidence type="ECO:0000313" key="4">
    <source>
        <dbReference type="EMBL" id="SDT14725.1"/>
    </source>
</evidence>
<evidence type="ECO:0000256" key="2">
    <source>
        <dbReference type="ARBA" id="ARBA00012438"/>
    </source>
</evidence>
<dbReference type="InterPro" id="IPR004358">
    <property type="entry name" value="Sig_transdc_His_kin-like_C"/>
</dbReference>
<keyword evidence="5" id="KW-1185">Reference proteome</keyword>
<dbReference type="InterPro" id="IPR036097">
    <property type="entry name" value="HisK_dim/P_sf"/>
</dbReference>
<dbReference type="EC" id="2.7.13.3" evidence="2"/>
<dbReference type="PRINTS" id="PR00344">
    <property type="entry name" value="BCTRLSENSOR"/>
</dbReference>
<dbReference type="PANTHER" id="PTHR45569">
    <property type="entry name" value="SENSOR PROTEIN KDPD"/>
    <property type="match status" value="1"/>
</dbReference>
<dbReference type="SMART" id="SM00387">
    <property type="entry name" value="HATPase_c"/>
    <property type="match status" value="1"/>
</dbReference>
<name>A0A1H1Y046_MUCMA</name>
<protein>
    <recommendedName>
        <fullName evidence="2">histidine kinase</fullName>
        <ecNumber evidence="2">2.7.13.3</ecNumber>
    </recommendedName>
</protein>
<dbReference type="InterPro" id="IPR036890">
    <property type="entry name" value="HATPase_C_sf"/>
</dbReference>
<dbReference type="Pfam" id="PF02518">
    <property type="entry name" value="HATPase_c"/>
    <property type="match status" value="1"/>
</dbReference>
<dbReference type="OrthoDB" id="1301080at2"/>
<keyword evidence="4" id="KW-0808">Transferase</keyword>
<dbReference type="SUPFAM" id="SSF55874">
    <property type="entry name" value="ATPase domain of HSP90 chaperone/DNA topoisomerase II/histidine kinase"/>
    <property type="match status" value="1"/>
</dbReference>
<dbReference type="Proteomes" id="UP000199679">
    <property type="component" value="Chromosome I"/>
</dbReference>
<evidence type="ECO:0000259" key="3">
    <source>
        <dbReference type="PROSITE" id="PS50109"/>
    </source>
</evidence>